<evidence type="ECO:0000313" key="1">
    <source>
        <dbReference type="EMBL" id="CAI9934832.1"/>
    </source>
</evidence>
<organism evidence="3">
    <name type="scientific">Hexamita inflata</name>
    <dbReference type="NCBI Taxonomy" id="28002"/>
    <lineage>
        <taxon>Eukaryota</taxon>
        <taxon>Metamonada</taxon>
        <taxon>Diplomonadida</taxon>
        <taxon>Hexamitidae</taxon>
        <taxon>Hexamitinae</taxon>
        <taxon>Hexamita</taxon>
    </lineage>
</organism>
<dbReference type="Proteomes" id="UP001642409">
    <property type="component" value="Unassembled WGS sequence"/>
</dbReference>
<evidence type="ECO:0000313" key="3">
    <source>
        <dbReference type="EMBL" id="CAI9957646.1"/>
    </source>
</evidence>
<dbReference type="EMBL" id="CAXDID020000339">
    <property type="protein sequence ID" value="CAL6079292.1"/>
    <property type="molecule type" value="Genomic_DNA"/>
</dbReference>
<gene>
    <name evidence="1" type="ORF">HINF_LOCUS22477</name>
    <name evidence="6" type="ORF">HINF_LOCUS25983</name>
    <name evidence="7" type="ORF">HINF_LOCUS27489</name>
    <name evidence="2" type="ORF">HINF_LOCUS28013</name>
    <name evidence="3" type="ORF">HINF_LOCUS45291</name>
    <name evidence="8" type="ORF">HINF_LOCUS49397</name>
    <name evidence="4" type="ORF">HINF_LOCUS51344</name>
    <name evidence="5" type="ORF">HINF_LOCUS52214</name>
    <name evidence="9" type="ORF">HINF_LOCUS59315</name>
    <name evidence="10" type="ORF">HINF_LOCUS69578</name>
</gene>
<reference evidence="3" key="1">
    <citation type="submission" date="2023-06" db="EMBL/GenBank/DDBJ databases">
        <authorList>
            <person name="Kurt Z."/>
        </authorList>
    </citation>
    <scope>NUCLEOTIDE SEQUENCE</scope>
</reference>
<evidence type="ECO:0000313" key="11">
    <source>
        <dbReference type="Proteomes" id="UP001642409"/>
    </source>
</evidence>
<dbReference type="EMBL" id="CAXDID020000508">
    <property type="protein sequence ID" value="CAL6098375.1"/>
    <property type="molecule type" value="Genomic_DNA"/>
</dbReference>
<dbReference type="EMBL" id="CATOUU010000589">
    <property type="protein sequence ID" value="CAI9934832.1"/>
    <property type="molecule type" value="Genomic_DNA"/>
</dbReference>
<reference evidence="6 11" key="2">
    <citation type="submission" date="2024-07" db="EMBL/GenBank/DDBJ databases">
        <authorList>
            <person name="Akdeniz Z."/>
        </authorList>
    </citation>
    <scope>NUCLEOTIDE SEQUENCE [LARGE SCALE GENOMIC DNA]</scope>
</reference>
<evidence type="ECO:0000313" key="5">
    <source>
        <dbReference type="EMBL" id="CAI9964569.1"/>
    </source>
</evidence>
<evidence type="ECO:0000313" key="2">
    <source>
        <dbReference type="EMBL" id="CAI9940368.1"/>
    </source>
</evidence>
<comment type="caution">
    <text evidence="3">The sequence shown here is derived from an EMBL/GenBank/DDBJ whole genome shotgun (WGS) entry which is preliminary data.</text>
</comment>
<dbReference type="EMBL" id="CATOUU010000890">
    <property type="protein sequence ID" value="CAI9957646.1"/>
    <property type="molecule type" value="Genomic_DNA"/>
</dbReference>
<dbReference type="EMBL" id="CATOUU010000969">
    <property type="protein sequence ID" value="CAI9963699.1"/>
    <property type="molecule type" value="Genomic_DNA"/>
</dbReference>
<evidence type="ECO:0000313" key="7">
    <source>
        <dbReference type="EMBL" id="CAL6020468.1"/>
    </source>
</evidence>
<evidence type="ECO:0000313" key="8">
    <source>
        <dbReference type="EMBL" id="CAL6060794.1"/>
    </source>
</evidence>
<proteinExistence type="predicted"/>
<accession>A0AA86QEA4</accession>
<dbReference type="EMBL" id="CATOUU010000979">
    <property type="protein sequence ID" value="CAI9964569.1"/>
    <property type="molecule type" value="Genomic_DNA"/>
</dbReference>
<protein>
    <submittedName>
        <fullName evidence="6">Hypothetical_protein</fullName>
    </submittedName>
</protein>
<sequence>MLLCCCYKVSDHKHRQSYYGESINLSLKSNRSNTSRQERITAIHTEQFEVQCLATVNTRNSILQFSEIEPLIKPTKQFEINLECTDLTENFKILNRLQQLPNRDSEIPGSEIHGSEQIY</sequence>
<dbReference type="EMBL" id="CAXDID020000085">
    <property type="protein sequence ID" value="CAL6020468.1"/>
    <property type="molecule type" value="Genomic_DNA"/>
</dbReference>
<dbReference type="AlphaFoldDB" id="A0AA86QEA4"/>
<name>A0AA86QEA4_9EUKA</name>
<evidence type="ECO:0000313" key="9">
    <source>
        <dbReference type="EMBL" id="CAL6079292.1"/>
    </source>
</evidence>
<dbReference type="EMBL" id="CAXDID020000232">
    <property type="protein sequence ID" value="CAL6060794.1"/>
    <property type="molecule type" value="Genomic_DNA"/>
</dbReference>
<keyword evidence="11" id="KW-1185">Reference proteome</keyword>
<dbReference type="EMBL" id="CAXDID020000078">
    <property type="protein sequence ID" value="CAL6017422.1"/>
    <property type="molecule type" value="Genomic_DNA"/>
</dbReference>
<evidence type="ECO:0000313" key="4">
    <source>
        <dbReference type="EMBL" id="CAI9963699.1"/>
    </source>
</evidence>
<evidence type="ECO:0000313" key="10">
    <source>
        <dbReference type="EMBL" id="CAL6098375.1"/>
    </source>
</evidence>
<dbReference type="EMBL" id="CATOUU010000675">
    <property type="protein sequence ID" value="CAI9940368.1"/>
    <property type="molecule type" value="Genomic_DNA"/>
</dbReference>
<evidence type="ECO:0000313" key="6">
    <source>
        <dbReference type="EMBL" id="CAL6017422.1"/>
    </source>
</evidence>